<dbReference type="RefSeq" id="WP_118420613.1">
    <property type="nucleotide sequence ID" value="NZ_QRZF01000001.1"/>
</dbReference>
<gene>
    <name evidence="1" type="ORF">DWW10_00205</name>
</gene>
<evidence type="ECO:0000313" key="1">
    <source>
        <dbReference type="EMBL" id="RGV58108.1"/>
    </source>
</evidence>
<evidence type="ECO:0000313" key="2">
    <source>
        <dbReference type="Proteomes" id="UP000283850"/>
    </source>
</evidence>
<dbReference type="AlphaFoldDB" id="A0A412YKV9"/>
<dbReference type="EMBL" id="QRZF01000001">
    <property type="protein sequence ID" value="RGV58108.1"/>
    <property type="molecule type" value="Genomic_DNA"/>
</dbReference>
<name>A0A412YKV9_9BACE</name>
<protein>
    <submittedName>
        <fullName evidence="1">Uncharacterized protein</fullName>
    </submittedName>
</protein>
<sequence length="181" mass="21028">MKKILGKEEKVFFHLPSFNNKFDNLKNMIMTRLFNFSLAMPLLFCLLYLLTFTLTSCGDNDSGSKKQVDESEIFVPDAKDRQAFNVANLLGKLSYDEDTKEWIIFPEREQDNMFIHLGDEEGAYMIVSNMKKEYEDYVGTITFSGKTAMKHQIISNSKMRNKTYVYTIELSDIIPTEESHK</sequence>
<accession>A0A412YKV9</accession>
<dbReference type="Proteomes" id="UP000283850">
    <property type="component" value="Unassembled WGS sequence"/>
</dbReference>
<reference evidence="1 2" key="1">
    <citation type="submission" date="2018-08" db="EMBL/GenBank/DDBJ databases">
        <title>A genome reference for cultivated species of the human gut microbiota.</title>
        <authorList>
            <person name="Zou Y."/>
            <person name="Xue W."/>
            <person name="Luo G."/>
        </authorList>
    </citation>
    <scope>NUCLEOTIDE SEQUENCE [LARGE SCALE GENOMIC DNA]</scope>
    <source>
        <strain evidence="1 2">AF14-32</strain>
    </source>
</reference>
<comment type="caution">
    <text evidence="1">The sequence shown here is derived from an EMBL/GenBank/DDBJ whole genome shotgun (WGS) entry which is preliminary data.</text>
</comment>
<organism evidence="1 2">
    <name type="scientific">Bacteroides intestinalis</name>
    <dbReference type="NCBI Taxonomy" id="329854"/>
    <lineage>
        <taxon>Bacteria</taxon>
        <taxon>Pseudomonadati</taxon>
        <taxon>Bacteroidota</taxon>
        <taxon>Bacteroidia</taxon>
        <taxon>Bacteroidales</taxon>
        <taxon>Bacteroidaceae</taxon>
        <taxon>Bacteroides</taxon>
    </lineage>
</organism>
<proteinExistence type="predicted"/>